<dbReference type="GO" id="GO:0030490">
    <property type="term" value="P:maturation of SSU-rRNA"/>
    <property type="evidence" value="ECO:0007669"/>
    <property type="project" value="TreeGrafter"/>
</dbReference>
<dbReference type="AlphaFoldDB" id="A0A914YIQ0"/>
<evidence type="ECO:0000256" key="7">
    <source>
        <dbReference type="SAM" id="MobiDB-lite"/>
    </source>
</evidence>
<evidence type="ECO:0000313" key="11">
    <source>
        <dbReference type="WBParaSite" id="PSU_v2.g1719.t1"/>
    </source>
</evidence>
<evidence type="ECO:0000256" key="4">
    <source>
        <dbReference type="ARBA" id="ARBA00022679"/>
    </source>
</evidence>
<dbReference type="GO" id="GO:1904047">
    <property type="term" value="F:S-adenosyl-L-methionine binding"/>
    <property type="evidence" value="ECO:0007669"/>
    <property type="project" value="UniProtKB-UniRule"/>
</dbReference>
<feature type="binding site" evidence="6">
    <location>
        <position position="143"/>
    </location>
    <ligand>
        <name>S-adenosyl-L-methionine</name>
        <dbReference type="ChEBI" id="CHEBI:59789"/>
    </ligand>
</feature>
<dbReference type="InterPro" id="IPR007177">
    <property type="entry name" value="Tsr3_C"/>
</dbReference>
<keyword evidence="2 6" id="KW-0690">Ribosome biogenesis</keyword>
<keyword evidence="3 6" id="KW-0698">rRNA processing</keyword>
<evidence type="ECO:0000256" key="3">
    <source>
        <dbReference type="ARBA" id="ARBA00022552"/>
    </source>
</evidence>
<reference evidence="11" key="1">
    <citation type="submission" date="2022-11" db="UniProtKB">
        <authorList>
            <consortium name="WormBaseParasite"/>
        </authorList>
    </citation>
    <scope>IDENTIFICATION</scope>
</reference>
<comment type="function">
    <text evidence="6">Aminocarboxypropyltransferase that catalyzes the aminocarboxypropyl transfer on pseudouridine in 18S rRNA. It constitutes the last step in biosynthesis of the hypermodified N1-methyl-N3-(3-amino-3-carboxypropyl) pseudouridine (m1acp3-Psi).</text>
</comment>
<accession>A0A914YIQ0</accession>
<feature type="domain" description="16S/18S rRNA aminocarboxypropyltransferase Tsr3 C-terminal" evidence="8">
    <location>
        <begin position="94"/>
        <end position="220"/>
    </location>
</feature>
<feature type="binding site" evidence="6">
    <location>
        <position position="72"/>
    </location>
    <ligand>
        <name>S-adenosyl-L-methionine</name>
        <dbReference type="ChEBI" id="CHEBI:59789"/>
    </ligand>
</feature>
<sequence>MGRSRVNFQKHQKNSTGHSYSKPPSKKEDENEEKRSSDEETSDEESTSHQNYKPKCRLTMFDFNQCNPKICTGRKLERLNLIESMPLASKFHGVLLSPLGKETISAKDRQIILESGLGVVDCSWNEVDRTPVARIKANVHRLLPYLIAANSVNYGRPCKLTCAEALAAGLVIIGEKDQAEVVMSKFTWGKEFLSMNADILEIYAKCENGKEVIQKQNEFLERAEQESRDLKNREIDLPPGFSDESEEEEEEV</sequence>
<comment type="similarity">
    <text evidence="6">Belongs to the TDD superfamily. TSR3 family.</text>
</comment>
<evidence type="ECO:0000256" key="5">
    <source>
        <dbReference type="ARBA" id="ARBA00022691"/>
    </source>
</evidence>
<dbReference type="PANTHER" id="PTHR20426">
    <property type="entry name" value="RIBOSOME BIOGENESIS PROTEIN TSR3 HOMOLOG"/>
    <property type="match status" value="1"/>
</dbReference>
<dbReference type="HAMAP" id="MF_01116">
    <property type="entry name" value="TSR3"/>
    <property type="match status" value="1"/>
</dbReference>
<evidence type="ECO:0000259" key="9">
    <source>
        <dbReference type="Pfam" id="PF04068"/>
    </source>
</evidence>
<evidence type="ECO:0000259" key="8">
    <source>
        <dbReference type="Pfam" id="PF04034"/>
    </source>
</evidence>
<feature type="domain" description="RNase L inhibitor RLI-like possible metal-binding" evidence="9">
    <location>
        <begin position="57"/>
        <end position="82"/>
    </location>
</feature>
<evidence type="ECO:0000256" key="1">
    <source>
        <dbReference type="ARBA" id="ARBA00022490"/>
    </source>
</evidence>
<keyword evidence="10" id="KW-1185">Reference proteome</keyword>
<keyword evidence="1" id="KW-0963">Cytoplasm</keyword>
<feature type="compositionally biased region" description="Acidic residues" evidence="7">
    <location>
        <begin position="243"/>
        <end position="252"/>
    </location>
</feature>
<evidence type="ECO:0000256" key="6">
    <source>
        <dbReference type="HAMAP-Rule" id="MF_03146"/>
    </source>
</evidence>
<comment type="catalytic activity">
    <reaction evidence="6">
        <text>an N(1)-methylpseudouridine in rRNA + S-adenosyl-L-methionine = N(1)-methyl-N(3)-[(3S)-3-amino-3-carboxypropyl]pseudouridine in rRNA + S-methyl-5'-thioadenosine + H(+)</text>
        <dbReference type="Rhea" id="RHEA:63296"/>
        <dbReference type="Rhea" id="RHEA-COMP:11634"/>
        <dbReference type="Rhea" id="RHEA-COMP:16310"/>
        <dbReference type="ChEBI" id="CHEBI:15378"/>
        <dbReference type="ChEBI" id="CHEBI:17509"/>
        <dbReference type="ChEBI" id="CHEBI:59789"/>
        <dbReference type="ChEBI" id="CHEBI:74890"/>
        <dbReference type="ChEBI" id="CHEBI:146234"/>
        <dbReference type="EC" id="2.5.1.157"/>
    </reaction>
</comment>
<dbReference type="InterPro" id="IPR007209">
    <property type="entry name" value="RNaseL-inhib-like_metal-bd_dom"/>
</dbReference>
<proteinExistence type="inferred from homology"/>
<feature type="compositionally biased region" description="Basic and acidic residues" evidence="7">
    <location>
        <begin position="224"/>
        <end position="236"/>
    </location>
</feature>
<feature type="compositionally biased region" description="Basic and acidic residues" evidence="7">
    <location>
        <begin position="25"/>
        <end position="38"/>
    </location>
</feature>
<dbReference type="NCBIfam" id="NF002621">
    <property type="entry name" value="PRK02287.1"/>
    <property type="match status" value="1"/>
</dbReference>
<comment type="caution">
    <text evidence="6">Lacks conserved residue(s) required for the propagation of feature annotation.</text>
</comment>
<feature type="region of interest" description="Disordered" evidence="7">
    <location>
        <begin position="224"/>
        <end position="252"/>
    </location>
</feature>
<organism evidence="10 11">
    <name type="scientific">Panagrolaimus superbus</name>
    <dbReference type="NCBI Taxonomy" id="310955"/>
    <lineage>
        <taxon>Eukaryota</taxon>
        <taxon>Metazoa</taxon>
        <taxon>Ecdysozoa</taxon>
        <taxon>Nematoda</taxon>
        <taxon>Chromadorea</taxon>
        <taxon>Rhabditida</taxon>
        <taxon>Tylenchina</taxon>
        <taxon>Panagrolaimomorpha</taxon>
        <taxon>Panagrolaimoidea</taxon>
        <taxon>Panagrolaimidae</taxon>
        <taxon>Panagrolaimus</taxon>
    </lineage>
</organism>
<keyword evidence="5 6" id="KW-0949">S-adenosyl-L-methionine</keyword>
<keyword evidence="4 6" id="KW-0808">Transferase</keyword>
<dbReference type="Proteomes" id="UP000887577">
    <property type="component" value="Unplaced"/>
</dbReference>
<protein>
    <recommendedName>
        <fullName evidence="6">18S rRNA aminocarboxypropyltransferase</fullName>
        <ecNumber evidence="6">2.5.1.157</ecNumber>
    </recommendedName>
</protein>
<evidence type="ECO:0000313" key="10">
    <source>
        <dbReference type="Proteomes" id="UP000887577"/>
    </source>
</evidence>
<evidence type="ECO:0000256" key="2">
    <source>
        <dbReference type="ARBA" id="ARBA00022517"/>
    </source>
</evidence>
<dbReference type="Pfam" id="PF04034">
    <property type="entry name" value="Ribo_biogen_C"/>
    <property type="match status" value="1"/>
</dbReference>
<dbReference type="Pfam" id="PF04068">
    <property type="entry name" value="Fer4_RLI"/>
    <property type="match status" value="1"/>
</dbReference>
<dbReference type="GO" id="GO:0106388">
    <property type="term" value="F:rRNA small subunit aminocarboxypropyltransferase activity"/>
    <property type="evidence" value="ECO:0007669"/>
    <property type="project" value="UniProtKB-EC"/>
</dbReference>
<dbReference type="WBParaSite" id="PSU_v2.g1719.t1">
    <property type="protein sequence ID" value="PSU_v2.g1719.t1"/>
    <property type="gene ID" value="PSU_v2.g1719"/>
</dbReference>
<feature type="region of interest" description="Disordered" evidence="7">
    <location>
        <begin position="1"/>
        <end position="51"/>
    </location>
</feature>
<dbReference type="PANTHER" id="PTHR20426:SF0">
    <property type="entry name" value="18S RRNA AMINOCARBOXYPROPYLTRANSFERASE"/>
    <property type="match status" value="1"/>
</dbReference>
<feature type="binding site" evidence="6">
    <location>
        <position position="120"/>
    </location>
    <ligand>
        <name>S-adenosyl-L-methionine</name>
        <dbReference type="ChEBI" id="CHEBI:59789"/>
    </ligand>
</feature>
<dbReference type="EC" id="2.5.1.157" evidence="6"/>
<name>A0A914YIQ0_9BILA</name>
<dbReference type="InterPro" id="IPR022968">
    <property type="entry name" value="Tsr3-like"/>
</dbReference>
<dbReference type="GO" id="GO:0000455">
    <property type="term" value="P:enzyme-directed rRNA pseudouridine synthesis"/>
    <property type="evidence" value="ECO:0007669"/>
    <property type="project" value="UniProtKB-UniRule"/>
</dbReference>